<dbReference type="STRING" id="1138170.GA0061105_101122"/>
<feature type="domain" description="MobA-like NTP transferase" evidence="2">
    <location>
        <begin position="5"/>
        <end position="154"/>
    </location>
</feature>
<dbReference type="InterPro" id="IPR025877">
    <property type="entry name" value="MobA-like_NTP_Trfase"/>
</dbReference>
<gene>
    <name evidence="3" type="ORF">GA0061105_101122</name>
</gene>
<evidence type="ECO:0000259" key="2">
    <source>
        <dbReference type="Pfam" id="PF12804"/>
    </source>
</evidence>
<name>A0A1C3XW67_9HYPH</name>
<evidence type="ECO:0000313" key="3">
    <source>
        <dbReference type="EMBL" id="SCB56294.1"/>
    </source>
</evidence>
<evidence type="ECO:0000256" key="1">
    <source>
        <dbReference type="ARBA" id="ARBA00022842"/>
    </source>
</evidence>
<dbReference type="Proteomes" id="UP000198723">
    <property type="component" value="Unassembled WGS sequence"/>
</dbReference>
<dbReference type="AlphaFoldDB" id="A0A1C3XW67"/>
<dbReference type="InterPro" id="IPR029044">
    <property type="entry name" value="Nucleotide-diphossugar_trans"/>
</dbReference>
<dbReference type="SUPFAM" id="SSF53448">
    <property type="entry name" value="Nucleotide-diphospho-sugar transferases"/>
    <property type="match status" value="1"/>
</dbReference>
<dbReference type="Gene3D" id="3.90.550.10">
    <property type="entry name" value="Spore Coat Polysaccharide Biosynthesis Protein SpsA, Chain A"/>
    <property type="match status" value="1"/>
</dbReference>
<dbReference type="PANTHER" id="PTHR43777:SF1">
    <property type="entry name" value="MOLYBDENUM COFACTOR CYTIDYLYLTRANSFERASE"/>
    <property type="match status" value="1"/>
</dbReference>
<proteinExistence type="predicted"/>
<organism evidence="3 4">
    <name type="scientific">Rhizobium aethiopicum</name>
    <dbReference type="NCBI Taxonomy" id="1138170"/>
    <lineage>
        <taxon>Bacteria</taxon>
        <taxon>Pseudomonadati</taxon>
        <taxon>Pseudomonadota</taxon>
        <taxon>Alphaproteobacteria</taxon>
        <taxon>Hyphomicrobiales</taxon>
        <taxon>Rhizobiaceae</taxon>
        <taxon>Rhizobium/Agrobacterium group</taxon>
        <taxon>Rhizobium</taxon>
    </lineage>
</organism>
<dbReference type="PANTHER" id="PTHR43777">
    <property type="entry name" value="MOLYBDENUM COFACTOR CYTIDYLYLTRANSFERASE"/>
    <property type="match status" value="1"/>
</dbReference>
<keyword evidence="3" id="KW-0808">Transferase</keyword>
<dbReference type="Pfam" id="PF12804">
    <property type="entry name" value="NTP_transf_3"/>
    <property type="match status" value="1"/>
</dbReference>
<dbReference type="CDD" id="cd04182">
    <property type="entry name" value="GT_2_like_f"/>
    <property type="match status" value="1"/>
</dbReference>
<dbReference type="EMBL" id="FMAJ01000001">
    <property type="protein sequence ID" value="SCB56294.1"/>
    <property type="molecule type" value="Genomic_DNA"/>
</dbReference>
<evidence type="ECO:0000313" key="4">
    <source>
        <dbReference type="Proteomes" id="UP000198723"/>
    </source>
</evidence>
<keyword evidence="3" id="KW-0548">Nucleotidyltransferase</keyword>
<protein>
    <submittedName>
        <fullName evidence="3">Molybdenum cofactor cytidylyltransferase</fullName>
    </submittedName>
</protein>
<reference evidence="3 4" key="1">
    <citation type="submission" date="2016-08" db="EMBL/GenBank/DDBJ databases">
        <authorList>
            <person name="Seilhamer J.J."/>
        </authorList>
    </citation>
    <scope>NUCLEOTIDE SEQUENCE [LARGE SCALE GENOMIC DNA]</scope>
    <source>
        <strain evidence="3 4">HBR26</strain>
    </source>
</reference>
<sequence>MGNGEDHKLLATFDGVPLIRKSVLNALACQCSRVYVVTGYRHDDVFQAISDLPVEVVLNEDYASGMAASLRLGVARAQKDRPEGIMIALADMPAITDTHLDMLIDAFRRNGGAHMVRAVANGTPGNPVILPHFLQDAIQDLNGDVGARRLIDGHEMPRVDVEIGEAALIDVDTVDELHAAGGVLAG</sequence>
<keyword evidence="1" id="KW-0460">Magnesium</keyword>
<dbReference type="GO" id="GO:0016779">
    <property type="term" value="F:nucleotidyltransferase activity"/>
    <property type="evidence" value="ECO:0007669"/>
    <property type="project" value="UniProtKB-KW"/>
</dbReference>
<accession>A0A1C3XW67</accession>